<dbReference type="EMBL" id="CDMZ01004259">
    <property type="protein sequence ID" value="CEM49191.1"/>
    <property type="molecule type" value="Genomic_DNA"/>
</dbReference>
<dbReference type="GO" id="GO:0004519">
    <property type="term" value="F:endonuclease activity"/>
    <property type="evidence" value="ECO:0007669"/>
    <property type="project" value="UniProtKB-KW"/>
</dbReference>
<proteinExistence type="predicted"/>
<dbReference type="AlphaFoldDB" id="A0A0G4HXF4"/>
<dbReference type="PANTHER" id="PTHR37984:SF5">
    <property type="entry name" value="PROTEIN NYNRIN-LIKE"/>
    <property type="match status" value="1"/>
</dbReference>
<gene>
    <name evidence="9" type="ORF">Cvel_1481</name>
</gene>
<dbReference type="PANTHER" id="PTHR37984">
    <property type="entry name" value="PROTEIN CBG26694"/>
    <property type="match status" value="1"/>
</dbReference>
<dbReference type="InterPro" id="IPR000477">
    <property type="entry name" value="RT_dom"/>
</dbReference>
<evidence type="ECO:0000259" key="7">
    <source>
        <dbReference type="Pfam" id="PF00078"/>
    </source>
</evidence>
<evidence type="ECO:0000256" key="6">
    <source>
        <dbReference type="ARBA" id="ARBA00022918"/>
    </source>
</evidence>
<dbReference type="Gene3D" id="3.10.10.10">
    <property type="entry name" value="HIV Type 1 Reverse Transcriptase, subunit A, domain 1"/>
    <property type="match status" value="1"/>
</dbReference>
<accession>A0A0G4HXF4</accession>
<organism evidence="9">
    <name type="scientific">Chromera velia CCMP2878</name>
    <dbReference type="NCBI Taxonomy" id="1169474"/>
    <lineage>
        <taxon>Eukaryota</taxon>
        <taxon>Sar</taxon>
        <taxon>Alveolata</taxon>
        <taxon>Colpodellida</taxon>
        <taxon>Chromeraceae</taxon>
        <taxon>Chromera</taxon>
    </lineage>
</organism>
<evidence type="ECO:0000256" key="5">
    <source>
        <dbReference type="ARBA" id="ARBA00022801"/>
    </source>
</evidence>
<sequence>MPMTLEVEPQGEVKMAAAIREETEKEVPEGETVEEKAEREKDETLHRGWSKVMSDLSLHPAARWVVGEYRDIFCDEISKLPPRRSVEFAIDLEPGHPPPTRPPYRLSFGELDKMRRQLDDLLAKGFIRPSVSPFAAPAFFVAKKDGSLWICINYRAINKITIKDKYTMPRPEELLDRLHGAKIFLVLDMQQFFYQLRIRLGNEPKTAMCTWYGNYEWLVMPFGMCNPPPTSQRAIQIDDVLVYSPTVDQHEEDLRRVLGCLRKDEYYVKISKCKFFVPKVVYIGLEISDVGVRAEPKKTELVQTWPKPENKHELRVFLGLCNWFRRFIYKYSHVTAPLTSLLQAKVEFIWSEVCEAAFKELKEKIAELILLFIPNPTRPFDLYVDASEKEICIAAALMQWDQILRVNGLRVVALASRKLVQAEQKYPIRENELLAVVFGVKTFRIYVNHTTKVYSDHENLKWLGTSGGLIEGPDRVKRWAIFLNALGIVSQYIPSSKNVVADALSRRPSRTRTQK</sequence>
<evidence type="ECO:0000259" key="8">
    <source>
        <dbReference type="Pfam" id="PF17917"/>
    </source>
</evidence>
<dbReference type="InterPro" id="IPR041373">
    <property type="entry name" value="RT_RNaseH"/>
</dbReference>
<name>A0A0G4HXF4_9ALVE</name>
<evidence type="ECO:0000256" key="2">
    <source>
        <dbReference type="ARBA" id="ARBA00022695"/>
    </source>
</evidence>
<dbReference type="GO" id="GO:0016787">
    <property type="term" value="F:hydrolase activity"/>
    <property type="evidence" value="ECO:0007669"/>
    <property type="project" value="UniProtKB-KW"/>
</dbReference>
<dbReference type="PhylomeDB" id="A0A0G4HXF4"/>
<dbReference type="CDD" id="cd09274">
    <property type="entry name" value="RNase_HI_RT_Ty3"/>
    <property type="match status" value="1"/>
</dbReference>
<protein>
    <submittedName>
        <fullName evidence="9">Uncharacterized protein</fullName>
    </submittedName>
</protein>
<dbReference type="Gene3D" id="3.30.70.270">
    <property type="match status" value="2"/>
</dbReference>
<keyword evidence="1" id="KW-0808">Transferase</keyword>
<reference evidence="9" key="1">
    <citation type="submission" date="2014-11" db="EMBL/GenBank/DDBJ databases">
        <authorList>
            <person name="Otto D Thomas"/>
            <person name="Naeem Raeece"/>
        </authorList>
    </citation>
    <scope>NUCLEOTIDE SEQUENCE</scope>
</reference>
<dbReference type="Pfam" id="PF00078">
    <property type="entry name" value="RVT_1"/>
    <property type="match status" value="1"/>
</dbReference>
<dbReference type="InterPro" id="IPR050951">
    <property type="entry name" value="Retrovirus_Pol_polyprotein"/>
</dbReference>
<evidence type="ECO:0000256" key="1">
    <source>
        <dbReference type="ARBA" id="ARBA00022679"/>
    </source>
</evidence>
<keyword evidence="6" id="KW-0695">RNA-directed DNA polymerase</keyword>
<dbReference type="InterPro" id="IPR043128">
    <property type="entry name" value="Rev_trsase/Diguanyl_cyclase"/>
</dbReference>
<dbReference type="SUPFAM" id="SSF56672">
    <property type="entry name" value="DNA/RNA polymerases"/>
    <property type="match status" value="1"/>
</dbReference>
<keyword evidence="5" id="KW-0378">Hydrolase</keyword>
<feature type="domain" description="Reverse transcriptase" evidence="7">
    <location>
        <begin position="143"/>
        <end position="236"/>
    </location>
</feature>
<dbReference type="GO" id="GO:0003964">
    <property type="term" value="F:RNA-directed DNA polymerase activity"/>
    <property type="evidence" value="ECO:0007669"/>
    <property type="project" value="UniProtKB-KW"/>
</dbReference>
<dbReference type="VEuPathDB" id="CryptoDB:Cvel_1481"/>
<keyword evidence="3" id="KW-0540">Nuclease</keyword>
<evidence type="ECO:0000256" key="3">
    <source>
        <dbReference type="ARBA" id="ARBA00022722"/>
    </source>
</evidence>
<dbReference type="FunFam" id="3.30.70.270:FF:000020">
    <property type="entry name" value="Transposon Tf2-6 polyprotein-like Protein"/>
    <property type="match status" value="1"/>
</dbReference>
<keyword evidence="4" id="KW-0255">Endonuclease</keyword>
<feature type="domain" description="Reverse transcriptase RNase H-like" evidence="8">
    <location>
        <begin position="375"/>
        <end position="484"/>
    </location>
</feature>
<evidence type="ECO:0000313" key="9">
    <source>
        <dbReference type="EMBL" id="CEM49191.1"/>
    </source>
</evidence>
<evidence type="ECO:0000256" key="4">
    <source>
        <dbReference type="ARBA" id="ARBA00022759"/>
    </source>
</evidence>
<dbReference type="InterPro" id="IPR043502">
    <property type="entry name" value="DNA/RNA_pol_sf"/>
</dbReference>
<dbReference type="Pfam" id="PF17917">
    <property type="entry name" value="RT_RNaseH"/>
    <property type="match status" value="1"/>
</dbReference>
<keyword evidence="2" id="KW-0548">Nucleotidyltransferase</keyword>
<dbReference type="CDD" id="cd01647">
    <property type="entry name" value="RT_LTR"/>
    <property type="match status" value="1"/>
</dbReference>